<name>A0A7X9YIL3_9ACTN</name>
<keyword evidence="3" id="KW-1185">Reference proteome</keyword>
<dbReference type="CDD" id="cd19101">
    <property type="entry name" value="AKR_unchar"/>
    <property type="match status" value="1"/>
</dbReference>
<dbReference type="InterPro" id="IPR023210">
    <property type="entry name" value="NADP_OxRdtase_dom"/>
</dbReference>
<dbReference type="EMBL" id="JABBCP010000002">
    <property type="protein sequence ID" value="NMF55340.1"/>
    <property type="molecule type" value="Genomic_DNA"/>
</dbReference>
<protein>
    <submittedName>
        <fullName evidence="2">Aldo/keto reductase</fullName>
    </submittedName>
</protein>
<feature type="domain" description="NADP-dependent oxidoreductase" evidence="1">
    <location>
        <begin position="23"/>
        <end position="323"/>
    </location>
</feature>
<dbReference type="InterPro" id="IPR036812">
    <property type="entry name" value="NAD(P)_OxRdtase_dom_sf"/>
</dbReference>
<accession>A0A7X9YIL3</accession>
<dbReference type="RefSeq" id="WP_169277039.1">
    <property type="nucleotide sequence ID" value="NZ_JABBCP010000002.1"/>
</dbReference>
<evidence type="ECO:0000313" key="2">
    <source>
        <dbReference type="EMBL" id="NMF55340.1"/>
    </source>
</evidence>
<organism evidence="2 3">
    <name type="scientific">Collinsella acetigenes</name>
    <dbReference type="NCBI Taxonomy" id="2713419"/>
    <lineage>
        <taxon>Bacteria</taxon>
        <taxon>Bacillati</taxon>
        <taxon>Actinomycetota</taxon>
        <taxon>Coriobacteriia</taxon>
        <taxon>Coriobacteriales</taxon>
        <taxon>Coriobacteriaceae</taxon>
        <taxon>Collinsella</taxon>
    </lineage>
</organism>
<evidence type="ECO:0000259" key="1">
    <source>
        <dbReference type="Pfam" id="PF00248"/>
    </source>
</evidence>
<dbReference type="Gene3D" id="3.20.20.100">
    <property type="entry name" value="NADP-dependent oxidoreductase domain"/>
    <property type="match status" value="1"/>
</dbReference>
<sequence>MDLDSFEGPERVELAPGYTVSRVINGCWQLSEGHSLTSPIDFDDVTRAFFELTERGFTTFDCGDIYTGVEEFLGTFVEKLKAGQGAVSADEIQIHTKYVPDLDILADVDFAHTEAIIDRSLRRLHRDTLDLVQFHWWDYDVPGYVETALDLAELQRRGKIRNIGVTNFDASHLKEIVDAGVNVVSCQSQYSMFDRRPENGLSAYCEGAGISHVCYGTLAGGLLGSKWRGIKRAVPETRSQVKYLQVLEDSVGWEGYQKLLALLTEIAGHYGVQPSHIATKYILGQPSVACAIIGVRNSRHVDDNCMIFEFELTAEDEAAITAFLNEYPRLEGDCYTLERTSPRYRGIIHMNVNEEEQGEK</sequence>
<dbReference type="SUPFAM" id="SSF51430">
    <property type="entry name" value="NAD(P)-linked oxidoreductase"/>
    <property type="match status" value="1"/>
</dbReference>
<dbReference type="PANTHER" id="PTHR43147">
    <property type="entry name" value="PROTEIN TAS"/>
    <property type="match status" value="1"/>
</dbReference>
<proteinExistence type="predicted"/>
<reference evidence="2 3" key="1">
    <citation type="submission" date="2020-04" db="EMBL/GenBank/DDBJ databases">
        <title>Collinsella sp. KGMB02528 nov., an anaerobic actinobacterium isolated from human feces.</title>
        <authorList>
            <person name="Han K.-I."/>
            <person name="Eom M.K."/>
            <person name="Kim J.-S."/>
            <person name="Lee K.C."/>
            <person name="Suh M.K."/>
            <person name="Park S.-H."/>
            <person name="Lee J.H."/>
            <person name="Kang S.W."/>
            <person name="Park J.-E."/>
            <person name="Oh B.S."/>
            <person name="Yu S.Y."/>
            <person name="Choi S.-H."/>
            <person name="Lee D.H."/>
            <person name="Yoon H."/>
            <person name="Kim B.-Y."/>
            <person name="Lee J.H."/>
            <person name="Lee J.-S."/>
        </authorList>
    </citation>
    <scope>NUCLEOTIDE SEQUENCE [LARGE SCALE GENOMIC DNA]</scope>
    <source>
        <strain evidence="2 3">KGMB02528</strain>
    </source>
</reference>
<dbReference type="Pfam" id="PF00248">
    <property type="entry name" value="Aldo_ket_red"/>
    <property type="match status" value="1"/>
</dbReference>
<dbReference type="Proteomes" id="UP000546970">
    <property type="component" value="Unassembled WGS sequence"/>
</dbReference>
<gene>
    <name evidence="2" type="ORF">HF320_03180</name>
</gene>
<comment type="caution">
    <text evidence="2">The sequence shown here is derived from an EMBL/GenBank/DDBJ whole genome shotgun (WGS) entry which is preliminary data.</text>
</comment>
<dbReference type="PANTHER" id="PTHR43147:SF2">
    <property type="entry name" value="NADP-DEPENDENT OXIDOREDUCTASE DOMAIN-CONTAINING PROTEIN"/>
    <property type="match status" value="1"/>
</dbReference>
<dbReference type="AlphaFoldDB" id="A0A7X9YIL3"/>
<evidence type="ECO:0000313" key="3">
    <source>
        <dbReference type="Proteomes" id="UP000546970"/>
    </source>
</evidence>